<dbReference type="AlphaFoldDB" id="A0A2S2FB28"/>
<dbReference type="Proteomes" id="UP000245977">
    <property type="component" value="Chromosome"/>
</dbReference>
<protein>
    <submittedName>
        <fullName evidence="3">Protein FilA</fullName>
    </submittedName>
</protein>
<name>A0A2S2FB28_9GAMM</name>
<dbReference type="InterPro" id="IPR046158">
    <property type="entry name" value="DUF6160"/>
</dbReference>
<feature type="domain" description="DUF6160" evidence="2">
    <location>
        <begin position="1"/>
        <end position="73"/>
    </location>
</feature>
<dbReference type="STRING" id="1871111.GCA_001704615_02285"/>
<dbReference type="Pfam" id="PF19657">
    <property type="entry name" value="DUF6160"/>
    <property type="match status" value="1"/>
</dbReference>
<evidence type="ECO:0000259" key="2">
    <source>
        <dbReference type="Pfam" id="PF19657"/>
    </source>
</evidence>
<reference evidence="3" key="1">
    <citation type="submission" date="2019-08" db="EMBL/GenBank/DDBJ databases">
        <title>The complete genome of Acinetobacter defluvii strain WCHAD010030.</title>
        <authorList>
            <person name="Hu Y."/>
            <person name="Qin J."/>
            <person name="Feng Y."/>
            <person name="Zong Z."/>
        </authorList>
    </citation>
    <scope>NUCLEOTIDE SEQUENCE</scope>
    <source>
        <strain evidence="3">WCHA30</strain>
    </source>
</reference>
<dbReference type="OrthoDB" id="6078536at2"/>
<evidence type="ECO:0000313" key="4">
    <source>
        <dbReference type="Proteomes" id="UP000245977"/>
    </source>
</evidence>
<feature type="signal peptide" evidence="1">
    <location>
        <begin position="1"/>
        <end position="21"/>
    </location>
</feature>
<organism evidence="3 4">
    <name type="scientific">Acinetobacter defluvii</name>
    <dbReference type="NCBI Taxonomy" id="1871111"/>
    <lineage>
        <taxon>Bacteria</taxon>
        <taxon>Pseudomonadati</taxon>
        <taxon>Pseudomonadota</taxon>
        <taxon>Gammaproteobacteria</taxon>
        <taxon>Moraxellales</taxon>
        <taxon>Moraxellaceae</taxon>
        <taxon>Acinetobacter</taxon>
    </lineage>
</organism>
<evidence type="ECO:0000256" key="1">
    <source>
        <dbReference type="SAM" id="SignalP"/>
    </source>
</evidence>
<keyword evidence="4" id="KW-1185">Reference proteome</keyword>
<dbReference type="EMBL" id="CP029397">
    <property type="protein sequence ID" value="AWL28163.1"/>
    <property type="molecule type" value="Genomic_DNA"/>
</dbReference>
<sequence>MKLFTKVALVSAVAISSNAMAMQAMDDAALSATTGQDGISIGVKLGSGGLSIGKVLIHDNDGLAVNATTGGTGKAGAIVLGKDAVAGVGGAAGTPAVAGIKLTQTDATKDLATLVIDTDAGDATKGGAFLNVAANITGMKAEIGPISVAASGTKSGITRGTTGTANEILSGLTLTLGDISANVQLGATPQGAMINLDTTITGGLVIDKLGIKDAAGGGQIFLDKIEVATTGTNNLAINAGVSVKNTGIEIKPNAMNIGAYITGVHLGTQTGASIGDVEISGLNLSNSTIRIAGH</sequence>
<evidence type="ECO:0000313" key="3">
    <source>
        <dbReference type="EMBL" id="AWL28163.1"/>
    </source>
</evidence>
<dbReference type="KEGG" id="adv:DJ533_06010"/>
<feature type="chain" id="PRO_5015440993" evidence="1">
    <location>
        <begin position="22"/>
        <end position="294"/>
    </location>
</feature>
<dbReference type="RefSeq" id="WP_065995423.1">
    <property type="nucleotide sequence ID" value="NZ_CP029397.2"/>
</dbReference>
<accession>A0A2S2FB28</accession>
<keyword evidence="1" id="KW-0732">Signal</keyword>
<gene>
    <name evidence="3" type="ORF">DJ533_06010</name>
</gene>
<proteinExistence type="predicted"/>